<organism evidence="1 2">
    <name type="scientific">Dipteronia dyeriana</name>
    <dbReference type="NCBI Taxonomy" id="168575"/>
    <lineage>
        <taxon>Eukaryota</taxon>
        <taxon>Viridiplantae</taxon>
        <taxon>Streptophyta</taxon>
        <taxon>Embryophyta</taxon>
        <taxon>Tracheophyta</taxon>
        <taxon>Spermatophyta</taxon>
        <taxon>Magnoliopsida</taxon>
        <taxon>eudicotyledons</taxon>
        <taxon>Gunneridae</taxon>
        <taxon>Pentapetalae</taxon>
        <taxon>rosids</taxon>
        <taxon>malvids</taxon>
        <taxon>Sapindales</taxon>
        <taxon>Sapindaceae</taxon>
        <taxon>Hippocastanoideae</taxon>
        <taxon>Acereae</taxon>
        <taxon>Dipteronia</taxon>
    </lineage>
</organism>
<proteinExistence type="predicted"/>
<evidence type="ECO:0000313" key="2">
    <source>
        <dbReference type="Proteomes" id="UP001280121"/>
    </source>
</evidence>
<accession>A0AAD9TTH6</accession>
<dbReference type="Proteomes" id="UP001280121">
    <property type="component" value="Unassembled WGS sequence"/>
</dbReference>
<keyword evidence="2" id="KW-1185">Reference proteome</keyword>
<dbReference type="EMBL" id="JANJYI010000007">
    <property type="protein sequence ID" value="KAK2641990.1"/>
    <property type="molecule type" value="Genomic_DNA"/>
</dbReference>
<reference evidence="1" key="1">
    <citation type="journal article" date="2023" name="Plant J.">
        <title>Genome sequences and population genomics provide insights into the demographic history, inbreeding, and mutation load of two 'living fossil' tree species of Dipteronia.</title>
        <authorList>
            <person name="Feng Y."/>
            <person name="Comes H.P."/>
            <person name="Chen J."/>
            <person name="Zhu S."/>
            <person name="Lu R."/>
            <person name="Zhang X."/>
            <person name="Li P."/>
            <person name="Qiu J."/>
            <person name="Olsen K.M."/>
            <person name="Qiu Y."/>
        </authorList>
    </citation>
    <scope>NUCLEOTIDE SEQUENCE</scope>
    <source>
        <strain evidence="1">KIB01</strain>
    </source>
</reference>
<protein>
    <submittedName>
        <fullName evidence="1">Uncharacterized protein</fullName>
    </submittedName>
</protein>
<gene>
    <name evidence="1" type="ORF">Ddye_023753</name>
</gene>
<name>A0AAD9TTH6_9ROSI</name>
<sequence length="81" mass="9527">MGFTTRGDQAMGMRRSTLVGVAIEFNQDEYIENILQRFGSGDNFQQLEQEMIDLNARLRKLEMVWEMVQHLESLHARMHNL</sequence>
<dbReference type="AlphaFoldDB" id="A0AAD9TTH6"/>
<comment type="caution">
    <text evidence="1">The sequence shown here is derived from an EMBL/GenBank/DDBJ whole genome shotgun (WGS) entry which is preliminary data.</text>
</comment>
<evidence type="ECO:0000313" key="1">
    <source>
        <dbReference type="EMBL" id="KAK2641990.1"/>
    </source>
</evidence>